<feature type="transmembrane region" description="Helical" evidence="11">
    <location>
        <begin position="44"/>
        <end position="62"/>
    </location>
</feature>
<keyword evidence="7 11" id="KW-1133">Transmembrane helix</keyword>
<evidence type="ECO:0000256" key="3">
    <source>
        <dbReference type="ARBA" id="ARBA00022475"/>
    </source>
</evidence>
<evidence type="ECO:0000256" key="11">
    <source>
        <dbReference type="SAM" id="Phobius"/>
    </source>
</evidence>
<evidence type="ECO:0000259" key="12">
    <source>
        <dbReference type="Pfam" id="PF12019"/>
    </source>
</evidence>
<dbReference type="Gene3D" id="3.55.40.10">
    <property type="entry name" value="minor pseudopilin epsh domain"/>
    <property type="match status" value="1"/>
</dbReference>
<keyword evidence="6 11" id="KW-0812">Transmembrane</keyword>
<comment type="similarity">
    <text evidence="9">Belongs to the GSP H family.</text>
</comment>
<dbReference type="PROSITE" id="PS00409">
    <property type="entry name" value="PROKAR_NTER_METHYL"/>
    <property type="match status" value="1"/>
</dbReference>
<dbReference type="InterPro" id="IPR012902">
    <property type="entry name" value="N_methyl_site"/>
</dbReference>
<keyword evidence="8 11" id="KW-0472">Membrane</keyword>
<dbReference type="AlphaFoldDB" id="A0A3R8Q306"/>
<evidence type="ECO:0000256" key="10">
    <source>
        <dbReference type="ARBA" id="ARBA00030775"/>
    </source>
</evidence>
<dbReference type="GO" id="GO:0015627">
    <property type="term" value="C:type II protein secretion system complex"/>
    <property type="evidence" value="ECO:0007669"/>
    <property type="project" value="InterPro"/>
</dbReference>
<evidence type="ECO:0000256" key="4">
    <source>
        <dbReference type="ARBA" id="ARBA00022481"/>
    </source>
</evidence>
<keyword evidence="3" id="KW-1003">Cell membrane</keyword>
<dbReference type="PRINTS" id="PR00885">
    <property type="entry name" value="BCTERIALGSPH"/>
</dbReference>
<organism evidence="13 14">
    <name type="scientific">Sphingorhabdus wooponensis</name>
    <dbReference type="NCBI Taxonomy" id="940136"/>
    <lineage>
        <taxon>Bacteria</taxon>
        <taxon>Pseudomonadati</taxon>
        <taxon>Pseudomonadota</taxon>
        <taxon>Alphaproteobacteria</taxon>
        <taxon>Sphingomonadales</taxon>
        <taxon>Sphingomonadaceae</taxon>
        <taxon>Sphingorhabdus</taxon>
    </lineage>
</organism>
<feature type="domain" description="General secretion pathway GspH" evidence="12">
    <location>
        <begin position="72"/>
        <end position="173"/>
    </location>
</feature>
<name>A0A3R8Q306_9SPHN</name>
<dbReference type="EMBL" id="RWJI01000001">
    <property type="protein sequence ID" value="RRQ52147.1"/>
    <property type="molecule type" value="Genomic_DNA"/>
</dbReference>
<evidence type="ECO:0000256" key="8">
    <source>
        <dbReference type="ARBA" id="ARBA00023136"/>
    </source>
</evidence>
<proteinExistence type="inferred from homology"/>
<keyword evidence="5" id="KW-0997">Cell inner membrane</keyword>
<dbReference type="GO" id="GO:0005886">
    <property type="term" value="C:plasma membrane"/>
    <property type="evidence" value="ECO:0007669"/>
    <property type="project" value="UniProtKB-SubCell"/>
</dbReference>
<dbReference type="InterPro" id="IPR002416">
    <property type="entry name" value="T2SS_protein-GspH"/>
</dbReference>
<dbReference type="NCBIfam" id="TIGR02532">
    <property type="entry name" value="IV_pilin_GFxxxE"/>
    <property type="match status" value="1"/>
</dbReference>
<dbReference type="InterPro" id="IPR022346">
    <property type="entry name" value="T2SS_GspH"/>
</dbReference>
<comment type="caution">
    <text evidence="13">The sequence shown here is derived from an EMBL/GenBank/DDBJ whole genome shotgun (WGS) entry which is preliminary data.</text>
</comment>
<gene>
    <name evidence="13" type="primary">gspH</name>
    <name evidence="13" type="ORF">D7D48_04555</name>
</gene>
<evidence type="ECO:0000256" key="6">
    <source>
        <dbReference type="ARBA" id="ARBA00022692"/>
    </source>
</evidence>
<dbReference type="Pfam" id="PF07963">
    <property type="entry name" value="N_methyl"/>
    <property type="match status" value="1"/>
</dbReference>
<evidence type="ECO:0000313" key="14">
    <source>
        <dbReference type="Proteomes" id="UP000268553"/>
    </source>
</evidence>
<dbReference type="InterPro" id="IPR045584">
    <property type="entry name" value="Pilin-like"/>
</dbReference>
<dbReference type="SUPFAM" id="SSF54523">
    <property type="entry name" value="Pili subunits"/>
    <property type="match status" value="1"/>
</dbReference>
<dbReference type="Proteomes" id="UP000268553">
    <property type="component" value="Unassembled WGS sequence"/>
</dbReference>
<reference evidence="13 14" key="1">
    <citation type="submission" date="2018-12" db="EMBL/GenBank/DDBJ databases">
        <authorList>
            <person name="Kim S.-J."/>
            <person name="Jung G.-Y."/>
        </authorList>
    </citation>
    <scope>NUCLEOTIDE SEQUENCE [LARGE SCALE GENOMIC DNA]</scope>
    <source>
        <strain evidence="13 14">03SU3-P</strain>
    </source>
</reference>
<evidence type="ECO:0000256" key="9">
    <source>
        <dbReference type="ARBA" id="ARBA00025772"/>
    </source>
</evidence>
<dbReference type="GO" id="GO:0015628">
    <property type="term" value="P:protein secretion by the type II secretion system"/>
    <property type="evidence" value="ECO:0007669"/>
    <property type="project" value="InterPro"/>
</dbReference>
<evidence type="ECO:0000313" key="13">
    <source>
        <dbReference type="EMBL" id="RRQ52147.1"/>
    </source>
</evidence>
<dbReference type="Pfam" id="PF12019">
    <property type="entry name" value="GspH"/>
    <property type="match status" value="1"/>
</dbReference>
<keyword evidence="14" id="KW-1185">Reference proteome</keyword>
<evidence type="ECO:0000256" key="5">
    <source>
        <dbReference type="ARBA" id="ARBA00022519"/>
    </source>
</evidence>
<evidence type="ECO:0000256" key="7">
    <source>
        <dbReference type="ARBA" id="ARBA00022989"/>
    </source>
</evidence>
<evidence type="ECO:0000256" key="2">
    <source>
        <dbReference type="ARBA" id="ARBA00021549"/>
    </source>
</evidence>
<protein>
    <recommendedName>
        <fullName evidence="2">Type II secretion system protein H</fullName>
    </recommendedName>
    <alternativeName>
        <fullName evidence="10">General secretion pathway protein H</fullName>
    </alternativeName>
</protein>
<accession>A0A3R8Q306</accession>
<evidence type="ECO:0000256" key="1">
    <source>
        <dbReference type="ARBA" id="ARBA00004377"/>
    </source>
</evidence>
<comment type="subcellular location">
    <subcellularLocation>
        <location evidence="1">Cell inner membrane</location>
        <topology evidence="1">Single-pass membrane protein</topology>
    </subcellularLocation>
</comment>
<keyword evidence="4" id="KW-0488">Methylation</keyword>
<sequence>MIFILWVRMVRLAVRMKMPIFTATKPSADKIVQDNARGFSLVELMVVLFIIGIASTAVVMTIGSPERGVRDEAEQFAARVAALRDNAILQSRIMAVTVRPSGYGFETRSDGNWVPLSEPPFTTTDWKSGTRVQMSGARQMRIAFDSTGLPSSPANIAITHDDVTVTLKLAATGDMRVVR</sequence>